<dbReference type="Pfam" id="PF12833">
    <property type="entry name" value="HTH_18"/>
    <property type="match status" value="1"/>
</dbReference>
<feature type="domain" description="HTH araC/xylS-type" evidence="4">
    <location>
        <begin position="166"/>
        <end position="264"/>
    </location>
</feature>
<evidence type="ECO:0000313" key="6">
    <source>
        <dbReference type="Proteomes" id="UP000263014"/>
    </source>
</evidence>
<accession>A0A374P0Y1</accession>
<dbReference type="Gene3D" id="2.60.120.280">
    <property type="entry name" value="Regulatory protein AraC"/>
    <property type="match status" value="1"/>
</dbReference>
<dbReference type="SUPFAM" id="SSF46689">
    <property type="entry name" value="Homeodomain-like"/>
    <property type="match status" value="2"/>
</dbReference>
<sequence length="281" mass="32826">MLHPERERERSVKVYYCGREDCEKGHFFGPAVRSHQLIHFVLKGKGIYRTEYGEYEIKEGEAFLIRPGEVTYYRADLEEPWSYAWIAFDGDEAEALLERYYPDRRLPVCAMGETAAVSGWFEGLLGSFGSAEENRERVLGYFYLIMACLLRTGKGGVPVDEEGYFKRAVAFIRHNYSYPIQVSEIADYVGIDRTYLYRIFMHQAGVSPKQYLSRYRLEEAKEMLVQTEYRITEIAYSCGYHDSSSFCRHFQKETKTAPARYRRLNGYKKIEKKAEICGKNH</sequence>
<dbReference type="PANTHER" id="PTHR43280">
    <property type="entry name" value="ARAC-FAMILY TRANSCRIPTIONAL REGULATOR"/>
    <property type="match status" value="1"/>
</dbReference>
<dbReference type="EMBL" id="QSON01000014">
    <property type="protein sequence ID" value="RGI99094.1"/>
    <property type="molecule type" value="Genomic_DNA"/>
</dbReference>
<protein>
    <submittedName>
        <fullName evidence="5">AraC family transcriptional regulator</fullName>
    </submittedName>
</protein>
<evidence type="ECO:0000256" key="1">
    <source>
        <dbReference type="ARBA" id="ARBA00023015"/>
    </source>
</evidence>
<evidence type="ECO:0000256" key="3">
    <source>
        <dbReference type="ARBA" id="ARBA00023163"/>
    </source>
</evidence>
<dbReference type="SMART" id="SM00342">
    <property type="entry name" value="HTH_ARAC"/>
    <property type="match status" value="1"/>
</dbReference>
<dbReference type="InterPro" id="IPR018060">
    <property type="entry name" value="HTH_AraC"/>
</dbReference>
<dbReference type="Gene3D" id="1.10.10.60">
    <property type="entry name" value="Homeodomain-like"/>
    <property type="match status" value="2"/>
</dbReference>
<dbReference type="PROSITE" id="PS00041">
    <property type="entry name" value="HTH_ARAC_FAMILY_1"/>
    <property type="match status" value="1"/>
</dbReference>
<evidence type="ECO:0000256" key="2">
    <source>
        <dbReference type="ARBA" id="ARBA00023125"/>
    </source>
</evidence>
<dbReference type="PROSITE" id="PS01124">
    <property type="entry name" value="HTH_ARAC_FAMILY_2"/>
    <property type="match status" value="1"/>
</dbReference>
<gene>
    <name evidence="5" type="ORF">DXD79_23830</name>
</gene>
<dbReference type="PANTHER" id="PTHR43280:SF2">
    <property type="entry name" value="HTH-TYPE TRANSCRIPTIONAL REGULATOR EXSA"/>
    <property type="match status" value="1"/>
</dbReference>
<dbReference type="InterPro" id="IPR009057">
    <property type="entry name" value="Homeodomain-like_sf"/>
</dbReference>
<dbReference type="GO" id="GO:0003700">
    <property type="term" value="F:DNA-binding transcription factor activity"/>
    <property type="evidence" value="ECO:0007669"/>
    <property type="project" value="InterPro"/>
</dbReference>
<dbReference type="InterPro" id="IPR003313">
    <property type="entry name" value="AraC-bd"/>
</dbReference>
<dbReference type="GO" id="GO:0043565">
    <property type="term" value="F:sequence-specific DNA binding"/>
    <property type="evidence" value="ECO:0007669"/>
    <property type="project" value="InterPro"/>
</dbReference>
<evidence type="ECO:0000313" key="5">
    <source>
        <dbReference type="EMBL" id="RGI99094.1"/>
    </source>
</evidence>
<reference evidence="5 6" key="1">
    <citation type="submission" date="2018-08" db="EMBL/GenBank/DDBJ databases">
        <title>A genome reference for cultivated species of the human gut microbiota.</title>
        <authorList>
            <person name="Zou Y."/>
            <person name="Xue W."/>
            <person name="Luo G."/>
        </authorList>
    </citation>
    <scope>NUCLEOTIDE SEQUENCE [LARGE SCALE GENOMIC DNA]</scope>
    <source>
        <strain evidence="5 6">TM09-12</strain>
    </source>
</reference>
<dbReference type="CDD" id="cd06986">
    <property type="entry name" value="cupin_MmsR-like_N"/>
    <property type="match status" value="1"/>
</dbReference>
<evidence type="ECO:0000259" key="4">
    <source>
        <dbReference type="PROSITE" id="PS01124"/>
    </source>
</evidence>
<dbReference type="AlphaFoldDB" id="A0A374P0Y1"/>
<dbReference type="InterPro" id="IPR018062">
    <property type="entry name" value="HTH_AraC-typ_CS"/>
</dbReference>
<dbReference type="SUPFAM" id="SSF51215">
    <property type="entry name" value="Regulatory protein AraC"/>
    <property type="match status" value="1"/>
</dbReference>
<proteinExistence type="predicted"/>
<dbReference type="Proteomes" id="UP000263014">
    <property type="component" value="Unassembled WGS sequence"/>
</dbReference>
<dbReference type="InterPro" id="IPR037923">
    <property type="entry name" value="HTH-like"/>
</dbReference>
<keyword evidence="3" id="KW-0804">Transcription</keyword>
<comment type="caution">
    <text evidence="5">The sequence shown here is derived from an EMBL/GenBank/DDBJ whole genome shotgun (WGS) entry which is preliminary data.</text>
</comment>
<name>A0A374P0Y1_9FIRM</name>
<keyword evidence="1" id="KW-0805">Transcription regulation</keyword>
<keyword evidence="2" id="KW-0238">DNA-binding</keyword>
<organism evidence="5 6">
    <name type="scientific">Hungatella hathewayi</name>
    <dbReference type="NCBI Taxonomy" id="154046"/>
    <lineage>
        <taxon>Bacteria</taxon>
        <taxon>Bacillati</taxon>
        <taxon>Bacillota</taxon>
        <taxon>Clostridia</taxon>
        <taxon>Lachnospirales</taxon>
        <taxon>Lachnospiraceae</taxon>
        <taxon>Hungatella</taxon>
    </lineage>
</organism>
<dbReference type="Pfam" id="PF02311">
    <property type="entry name" value="AraC_binding"/>
    <property type="match status" value="1"/>
</dbReference>